<dbReference type="RefSeq" id="XP_005775081.1">
    <property type="nucleotide sequence ID" value="XM_005775024.1"/>
</dbReference>
<organism evidence="1 2">
    <name type="scientific">Emiliania huxleyi (strain CCMP1516)</name>
    <dbReference type="NCBI Taxonomy" id="280463"/>
    <lineage>
        <taxon>Eukaryota</taxon>
        <taxon>Haptista</taxon>
        <taxon>Haptophyta</taxon>
        <taxon>Prymnesiophyceae</taxon>
        <taxon>Isochrysidales</taxon>
        <taxon>Noelaerhabdaceae</taxon>
        <taxon>Emiliania</taxon>
    </lineage>
</organism>
<reference evidence="1" key="2">
    <citation type="submission" date="2024-10" db="UniProtKB">
        <authorList>
            <consortium name="EnsemblProtists"/>
        </authorList>
    </citation>
    <scope>IDENTIFICATION</scope>
</reference>
<dbReference type="Proteomes" id="UP000013827">
    <property type="component" value="Unassembled WGS sequence"/>
</dbReference>
<dbReference type="RefSeq" id="XP_005789957.1">
    <property type="nucleotide sequence ID" value="XM_005789900.1"/>
</dbReference>
<proteinExistence type="predicted"/>
<evidence type="ECO:0000313" key="1">
    <source>
        <dbReference type="EnsemblProtists" id="EOD37528"/>
    </source>
</evidence>
<sequence length="68" mass="7680">MDLQFSFDEDRTAREAKCSSVSLPVVKAVRLRTPRQRQRSARGVVLPCSLCASMSRRAPGLRLQTIFE</sequence>
<reference evidence="2" key="1">
    <citation type="journal article" date="2013" name="Nature">
        <title>Pan genome of the phytoplankton Emiliania underpins its global distribution.</title>
        <authorList>
            <person name="Read B.A."/>
            <person name="Kegel J."/>
            <person name="Klute M.J."/>
            <person name="Kuo A."/>
            <person name="Lefebvre S.C."/>
            <person name="Maumus F."/>
            <person name="Mayer C."/>
            <person name="Miller J."/>
            <person name="Monier A."/>
            <person name="Salamov A."/>
            <person name="Young J."/>
            <person name="Aguilar M."/>
            <person name="Claverie J.M."/>
            <person name="Frickenhaus S."/>
            <person name="Gonzalez K."/>
            <person name="Herman E.K."/>
            <person name="Lin Y.C."/>
            <person name="Napier J."/>
            <person name="Ogata H."/>
            <person name="Sarno A.F."/>
            <person name="Shmutz J."/>
            <person name="Schroeder D."/>
            <person name="de Vargas C."/>
            <person name="Verret F."/>
            <person name="von Dassow P."/>
            <person name="Valentin K."/>
            <person name="Van de Peer Y."/>
            <person name="Wheeler G."/>
            <person name="Dacks J.B."/>
            <person name="Delwiche C.F."/>
            <person name="Dyhrman S.T."/>
            <person name="Glockner G."/>
            <person name="John U."/>
            <person name="Richards T."/>
            <person name="Worden A.Z."/>
            <person name="Zhang X."/>
            <person name="Grigoriev I.V."/>
            <person name="Allen A.E."/>
            <person name="Bidle K."/>
            <person name="Borodovsky M."/>
            <person name="Bowler C."/>
            <person name="Brownlee C."/>
            <person name="Cock J.M."/>
            <person name="Elias M."/>
            <person name="Gladyshev V.N."/>
            <person name="Groth M."/>
            <person name="Guda C."/>
            <person name="Hadaegh A."/>
            <person name="Iglesias-Rodriguez M.D."/>
            <person name="Jenkins J."/>
            <person name="Jones B.M."/>
            <person name="Lawson T."/>
            <person name="Leese F."/>
            <person name="Lindquist E."/>
            <person name="Lobanov A."/>
            <person name="Lomsadze A."/>
            <person name="Malik S.B."/>
            <person name="Marsh M.E."/>
            <person name="Mackinder L."/>
            <person name="Mock T."/>
            <person name="Mueller-Roeber B."/>
            <person name="Pagarete A."/>
            <person name="Parker M."/>
            <person name="Probert I."/>
            <person name="Quesneville H."/>
            <person name="Raines C."/>
            <person name="Rensing S.A."/>
            <person name="Riano-Pachon D.M."/>
            <person name="Richier S."/>
            <person name="Rokitta S."/>
            <person name="Shiraiwa Y."/>
            <person name="Soanes D.M."/>
            <person name="van der Giezen M."/>
            <person name="Wahlund T.M."/>
            <person name="Williams B."/>
            <person name="Wilson W."/>
            <person name="Wolfe G."/>
            <person name="Wurch L.L."/>
        </authorList>
    </citation>
    <scope>NUCLEOTIDE SEQUENCE</scope>
</reference>
<evidence type="ECO:0000313" key="2">
    <source>
        <dbReference type="Proteomes" id="UP000013827"/>
    </source>
</evidence>
<keyword evidence="2" id="KW-1185">Reference proteome</keyword>
<dbReference type="EnsemblProtists" id="EOD22652">
    <property type="protein sequence ID" value="EOD22652"/>
    <property type="gene ID" value="EMIHUDRAFT_368277"/>
</dbReference>
<dbReference type="PaxDb" id="2903-EOD22652"/>
<name>A0A0D3KP43_EMIH1</name>
<dbReference type="AlphaFoldDB" id="A0A0D3KP43"/>
<dbReference type="GeneID" id="17282798"/>
<dbReference type="KEGG" id="ehx:EMIHUDRAFT_368277"/>
<dbReference type="EnsemblProtists" id="EOD37528">
    <property type="protein sequence ID" value="EOD37528"/>
    <property type="gene ID" value="EMIHUDRAFT_362087"/>
</dbReference>
<protein>
    <submittedName>
        <fullName evidence="1">Uncharacterized protein</fullName>
    </submittedName>
</protein>
<dbReference type="HOGENOM" id="CLU_2799336_0_0_1"/>
<accession>A0A0D3KP43</accession>
<dbReference type="GeneID" id="17268223"/>
<dbReference type="KEGG" id="ehx:EMIHUDRAFT_362087"/>